<protein>
    <recommendedName>
        <fullName evidence="4">Transposase</fullName>
    </recommendedName>
</protein>
<evidence type="ECO:0000313" key="3">
    <source>
        <dbReference type="Proteomes" id="UP000031978"/>
    </source>
</evidence>
<keyword evidence="1" id="KW-0175">Coiled coil</keyword>
<organism evidence="2 3">
    <name type="scientific">Bacillus pumilus</name>
    <name type="common">Bacillus mesentericus</name>
    <dbReference type="NCBI Taxonomy" id="1408"/>
    <lineage>
        <taxon>Bacteria</taxon>
        <taxon>Bacillati</taxon>
        <taxon>Bacillota</taxon>
        <taxon>Bacilli</taxon>
        <taxon>Bacillales</taxon>
        <taxon>Bacillaceae</taxon>
        <taxon>Bacillus</taxon>
    </lineage>
</organism>
<dbReference type="AlphaFoldDB" id="A0AB34QTE2"/>
<evidence type="ECO:0000256" key="1">
    <source>
        <dbReference type="SAM" id="Coils"/>
    </source>
</evidence>
<reference evidence="2 3" key="1">
    <citation type="submission" date="2014-12" db="EMBL/GenBank/DDBJ databases">
        <title>Draft Genome Sequences of Five Spore-Forming Food Isolates of Bacillus pumilus.</title>
        <authorList>
            <person name="de Jong A."/>
            <person name="van Heel A.J."/>
            <person name="Montalban-Lopez M."/>
            <person name="Krawczyk A.O."/>
            <person name="Berendsen E.M."/>
            <person name="Wells-Bennik M."/>
            <person name="Kuipers O.P."/>
        </authorList>
    </citation>
    <scope>NUCLEOTIDE SEQUENCE [LARGE SCALE GENOMIC DNA]</scope>
    <source>
        <strain evidence="2 3">B4127</strain>
    </source>
</reference>
<dbReference type="Proteomes" id="UP000031978">
    <property type="component" value="Unassembled WGS sequence"/>
</dbReference>
<proteinExistence type="predicted"/>
<dbReference type="EMBL" id="JXCL01000040">
    <property type="protein sequence ID" value="KIL12175.1"/>
    <property type="molecule type" value="Genomic_DNA"/>
</dbReference>
<name>A0AB34QTE2_BACPU</name>
<comment type="caution">
    <text evidence="2">The sequence shown here is derived from an EMBL/GenBank/DDBJ whole genome shotgun (WGS) entry which is preliminary data.</text>
</comment>
<gene>
    <name evidence="2" type="ORF">B4127_1506</name>
</gene>
<sequence>MLNKEALINKLQTDNRMLRIENEKLKQLLSNIEHRGMERDIKLKRKQIY</sequence>
<evidence type="ECO:0000313" key="2">
    <source>
        <dbReference type="EMBL" id="KIL12175.1"/>
    </source>
</evidence>
<accession>A0AB34QTE2</accession>
<evidence type="ECO:0008006" key="4">
    <source>
        <dbReference type="Google" id="ProtNLM"/>
    </source>
</evidence>
<feature type="coiled-coil region" evidence="1">
    <location>
        <begin position="8"/>
        <end position="35"/>
    </location>
</feature>